<keyword evidence="2" id="KW-0150">Chloroplast</keyword>
<organism evidence="2">
    <name type="scientific">Bulboplastis apyrenoidosa</name>
    <dbReference type="NCBI Taxonomy" id="1070855"/>
    <lineage>
        <taxon>Eukaryota</taxon>
        <taxon>Rhodophyta</taxon>
        <taxon>Rhodellophyceae</taxon>
        <taxon>Dixoniellales</taxon>
        <taxon>Dixoniellaceae</taxon>
        <taxon>Bulboplastis</taxon>
    </lineage>
</organism>
<dbReference type="RefSeq" id="YP_009370219.1">
    <property type="nucleotide sequence ID" value="NC_034787.1"/>
</dbReference>
<evidence type="ECO:0000256" key="1">
    <source>
        <dbReference type="ARBA" id="ARBA00043978"/>
    </source>
</evidence>
<dbReference type="PANTHER" id="PTHR35319:SF2">
    <property type="entry name" value="YCF54"/>
    <property type="match status" value="1"/>
</dbReference>
<comment type="similarity">
    <text evidence="1">Belongs to the ycf54 family.</text>
</comment>
<dbReference type="InterPro" id="IPR019616">
    <property type="entry name" value="Ycf54"/>
</dbReference>
<dbReference type="EMBL" id="KY709209">
    <property type="protein sequence ID" value="ARO90708.1"/>
    <property type="molecule type" value="Genomic_DNA"/>
</dbReference>
<dbReference type="AlphaFoldDB" id="A0A1Y9TM57"/>
<accession>A0A1Y9TM57</accession>
<dbReference type="GeneID" id="32887407"/>
<geneLocation type="chloroplast" evidence="2"/>
<dbReference type="Gene3D" id="3.30.70.1860">
    <property type="entry name" value="Uncharacterised protein family Ycf54"/>
    <property type="match status" value="1"/>
</dbReference>
<dbReference type="Pfam" id="PF10674">
    <property type="entry name" value="Ycf54"/>
    <property type="match status" value="1"/>
</dbReference>
<reference evidence="2" key="1">
    <citation type="submission" date="2017-03" db="EMBL/GenBank/DDBJ databases">
        <title>The new red algal subphylum Proteorhodophytina comprises the largest and most divergent plastid genomes known.</title>
        <authorList>
            <person name="Munoz-Gomez S.A."/>
            <person name="Mejia-Franco F.G."/>
            <person name="Durnin K."/>
            <person name="Morgan C."/>
            <person name="Grisdale C.J."/>
            <person name="Archibald J.M."/>
            <person name="Slamovits C.H."/>
        </authorList>
    </citation>
    <scope>NUCLEOTIDE SEQUENCE</scope>
    <source>
        <strain evidence="2">NIES-2742</strain>
    </source>
</reference>
<dbReference type="PANTHER" id="PTHR35319">
    <property type="match status" value="1"/>
</dbReference>
<evidence type="ECO:0000313" key="2">
    <source>
        <dbReference type="EMBL" id="ARO90708.1"/>
    </source>
</evidence>
<keyword evidence="2" id="KW-0934">Plastid</keyword>
<proteinExistence type="inferred from homology"/>
<protein>
    <submittedName>
        <fullName evidence="2">Conserved hypothetical plastid protein</fullName>
    </submittedName>
</protein>
<dbReference type="InterPro" id="IPR038409">
    <property type="entry name" value="Ycf54-like_sf"/>
</dbReference>
<sequence>MNTYYFILASKKFLLEEEPIEEMLRERTNFYLNHNIEPDFWIVNDASQIIANDNNIPRNIPSSIAIVSTNKTFIDWIKLRITHVYSGKMNKQDLAFK</sequence>
<gene>
    <name evidence="2" type="primary">ycf54</name>
</gene>
<name>A0A1Y9TM57_9RHOD</name>